<keyword evidence="3" id="KW-0808">Transferase</keyword>
<dbReference type="SUPFAM" id="SSF54001">
    <property type="entry name" value="Cysteine proteinases"/>
    <property type="match status" value="1"/>
</dbReference>
<feature type="chain" id="PRO_5040907366" description="glutathione gamma-glutamylcysteinyltransferase" evidence="5">
    <location>
        <begin position="29"/>
        <end position="259"/>
    </location>
</feature>
<gene>
    <name evidence="7" type="ORF">LOX96_04645</name>
</gene>
<feature type="domain" description="Peptidase C83" evidence="6">
    <location>
        <begin position="12"/>
        <end position="259"/>
    </location>
</feature>
<protein>
    <recommendedName>
        <fullName evidence="1">glutathione gamma-glutamylcysteinyltransferase</fullName>
        <ecNumber evidence="1">2.3.2.15</ecNumber>
    </recommendedName>
</protein>
<evidence type="ECO:0000313" key="8">
    <source>
        <dbReference type="Proteomes" id="UP001139721"/>
    </source>
</evidence>
<dbReference type="Gene3D" id="3.90.70.30">
    <property type="entry name" value="Phytochelatin synthase, N-terminal domain"/>
    <property type="match status" value="1"/>
</dbReference>
<dbReference type="InterPro" id="IPR040409">
    <property type="entry name" value="PCS-like"/>
</dbReference>
<feature type="signal peptide" evidence="5">
    <location>
        <begin position="1"/>
        <end position="28"/>
    </location>
</feature>
<dbReference type="InterPro" id="IPR007719">
    <property type="entry name" value="PCS_N"/>
</dbReference>
<dbReference type="AlphaFoldDB" id="A0A9X2CZ54"/>
<dbReference type="Pfam" id="PF05023">
    <property type="entry name" value="Phytochelatin"/>
    <property type="match status" value="1"/>
</dbReference>
<dbReference type="PANTHER" id="PTHR33447">
    <property type="entry name" value="GLUTATHIONE GAMMA-GLUTAMYLCYSTEINYLTRANSFERASE"/>
    <property type="match status" value="1"/>
</dbReference>
<evidence type="ECO:0000256" key="4">
    <source>
        <dbReference type="ARBA" id="ARBA00022723"/>
    </source>
</evidence>
<sequence length="259" mass="29271">MRYLIGKLKSKNYVFFLLINFFALSPQASIALQATQPLVPRYVSGVESILNSHQYIREHDAPLYWKLSPYYISQPTDCACSLASVVMIINAIRSSQPLAANQQLATTDNILKRVEDKSWQDNVKKGGNGVTLDEVKPLMSKALKAYGLKNFTVEVIHTKNTSKETAEKLHHDLMGAEQTGHVFIIANFNQKFISGTMSVGHFSPIGAYDAQTKRVLIMDTDRELFEPYWVPEKLFLQSMSTIDEDAHNCRGYLLIKIDH</sequence>
<accession>A0A9X2CZ54</accession>
<evidence type="ECO:0000256" key="3">
    <source>
        <dbReference type="ARBA" id="ARBA00022679"/>
    </source>
</evidence>
<dbReference type="GO" id="GO:0016756">
    <property type="term" value="F:glutathione gamma-glutamylcysteinyltransferase activity"/>
    <property type="evidence" value="ECO:0007669"/>
    <property type="project" value="UniProtKB-EC"/>
</dbReference>
<name>A0A9X2CZ54_9GAMM</name>
<keyword evidence="2" id="KW-0104">Cadmium</keyword>
<dbReference type="RefSeq" id="WP_250419311.1">
    <property type="nucleotide sequence ID" value="NZ_JAJKBJ010000003.1"/>
</dbReference>
<comment type="caution">
    <text evidence="7">The sequence shown here is derived from an EMBL/GenBank/DDBJ whole genome shotgun (WGS) entry which is preliminary data.</text>
</comment>
<dbReference type="GO" id="GO:0046938">
    <property type="term" value="P:phytochelatin biosynthetic process"/>
    <property type="evidence" value="ECO:0007669"/>
    <property type="project" value="InterPro"/>
</dbReference>
<reference evidence="7" key="1">
    <citation type="submission" date="2021-11" db="EMBL/GenBank/DDBJ databases">
        <title>Legionella maioricencis sp. nov., a new species isolated from hot water samples in Mallorca.</title>
        <authorList>
            <person name="Crespi S."/>
            <person name="Drasar V."/>
            <person name="Salva-Serra F."/>
            <person name="Jaen-Luchoro D."/>
            <person name="Pineiro-Iglesias B."/>
            <person name="Aliaga F."/>
            <person name="Fernandez-Juarez V."/>
            <person name="Coll G."/>
            <person name="Moore E.R.B."/>
            <person name="Bennasar-Figueras A."/>
        </authorList>
    </citation>
    <scope>NUCLEOTIDE SEQUENCE</scope>
    <source>
        <strain evidence="7">HCPI-6</strain>
    </source>
</reference>
<evidence type="ECO:0000256" key="5">
    <source>
        <dbReference type="SAM" id="SignalP"/>
    </source>
</evidence>
<proteinExistence type="predicted"/>
<evidence type="ECO:0000256" key="1">
    <source>
        <dbReference type="ARBA" id="ARBA00012468"/>
    </source>
</evidence>
<keyword evidence="4" id="KW-0479">Metal-binding</keyword>
<evidence type="ECO:0000313" key="7">
    <source>
        <dbReference type="EMBL" id="MCL9683372.1"/>
    </source>
</evidence>
<dbReference type="PROSITE" id="PS51443">
    <property type="entry name" value="PCS"/>
    <property type="match status" value="1"/>
</dbReference>
<organism evidence="7 8">
    <name type="scientific">Legionella maioricensis</name>
    <dbReference type="NCBI Taxonomy" id="2896528"/>
    <lineage>
        <taxon>Bacteria</taxon>
        <taxon>Pseudomonadati</taxon>
        <taxon>Pseudomonadota</taxon>
        <taxon>Gammaproteobacteria</taxon>
        <taxon>Legionellales</taxon>
        <taxon>Legionellaceae</taxon>
        <taxon>Legionella</taxon>
    </lineage>
</organism>
<dbReference type="InterPro" id="IPR038156">
    <property type="entry name" value="PCS_N_sf"/>
</dbReference>
<evidence type="ECO:0000256" key="2">
    <source>
        <dbReference type="ARBA" id="ARBA00022539"/>
    </source>
</evidence>
<dbReference type="GO" id="GO:0046872">
    <property type="term" value="F:metal ion binding"/>
    <property type="evidence" value="ECO:0007669"/>
    <property type="project" value="UniProtKB-KW"/>
</dbReference>
<dbReference type="EC" id="2.3.2.15" evidence="1"/>
<dbReference type="EMBL" id="JAJKBJ010000003">
    <property type="protein sequence ID" value="MCL9683372.1"/>
    <property type="molecule type" value="Genomic_DNA"/>
</dbReference>
<dbReference type="Proteomes" id="UP001139721">
    <property type="component" value="Unassembled WGS sequence"/>
</dbReference>
<dbReference type="GO" id="GO:0010038">
    <property type="term" value="P:response to metal ion"/>
    <property type="evidence" value="ECO:0007669"/>
    <property type="project" value="InterPro"/>
</dbReference>
<evidence type="ECO:0000259" key="6">
    <source>
        <dbReference type="PROSITE" id="PS51443"/>
    </source>
</evidence>
<dbReference type="PANTHER" id="PTHR33447:SF20">
    <property type="entry name" value="GLUTATHIONE GAMMA-GLUTAMYLCYSTEINYLTRANSFERASE"/>
    <property type="match status" value="1"/>
</dbReference>
<keyword evidence="8" id="KW-1185">Reference proteome</keyword>
<keyword evidence="5" id="KW-0732">Signal</keyword>
<dbReference type="InterPro" id="IPR038765">
    <property type="entry name" value="Papain-like_cys_pep_sf"/>
</dbReference>